<dbReference type="AlphaFoldDB" id="A0A918YY58"/>
<dbReference type="InterPro" id="IPR044922">
    <property type="entry name" value="DUF2063_N_sf"/>
</dbReference>
<evidence type="ECO:0000259" key="2">
    <source>
        <dbReference type="Pfam" id="PF22106"/>
    </source>
</evidence>
<name>A0A918YY58_9GAMM</name>
<accession>A0A918YY58</accession>
<organism evidence="3 4">
    <name type="scientific">Vulcaniibacterium thermophilum</name>
    <dbReference type="NCBI Taxonomy" id="1169913"/>
    <lineage>
        <taxon>Bacteria</taxon>
        <taxon>Pseudomonadati</taxon>
        <taxon>Pseudomonadota</taxon>
        <taxon>Gammaproteobacteria</taxon>
        <taxon>Lysobacterales</taxon>
        <taxon>Lysobacteraceae</taxon>
        <taxon>Vulcaniibacterium</taxon>
    </lineage>
</organism>
<proteinExistence type="predicted"/>
<reference evidence="3" key="1">
    <citation type="journal article" date="2014" name="Int. J. Syst. Evol. Microbiol.">
        <title>Complete genome sequence of Corynebacterium casei LMG S-19264T (=DSM 44701T), isolated from a smear-ripened cheese.</title>
        <authorList>
            <consortium name="US DOE Joint Genome Institute (JGI-PGF)"/>
            <person name="Walter F."/>
            <person name="Albersmeier A."/>
            <person name="Kalinowski J."/>
            <person name="Ruckert C."/>
        </authorList>
    </citation>
    <scope>NUCLEOTIDE SEQUENCE</scope>
    <source>
        <strain evidence="3">KCTC 32020</strain>
    </source>
</reference>
<dbReference type="EMBL" id="BNCF01000003">
    <property type="protein sequence ID" value="GHE29036.1"/>
    <property type="molecule type" value="Genomic_DNA"/>
</dbReference>
<evidence type="ECO:0000313" key="4">
    <source>
        <dbReference type="Proteomes" id="UP000636453"/>
    </source>
</evidence>
<dbReference type="InterPro" id="IPR054098">
    <property type="entry name" value="NGO1945-like_C"/>
</dbReference>
<dbReference type="OrthoDB" id="4146344at2"/>
<gene>
    <name evidence="3" type="ORF">GCM10007167_08470</name>
</gene>
<keyword evidence="4" id="KW-1185">Reference proteome</keyword>
<dbReference type="Gene3D" id="1.10.150.690">
    <property type="entry name" value="DUF2063"/>
    <property type="match status" value="1"/>
</dbReference>
<dbReference type="RefSeq" id="WP_146473976.1">
    <property type="nucleotide sequence ID" value="NZ_BNCF01000003.1"/>
</dbReference>
<dbReference type="Pfam" id="PF09836">
    <property type="entry name" value="DUF2063"/>
    <property type="match status" value="1"/>
</dbReference>
<sequence length="256" mass="28298">MADAPARLRAQQFELTRHLRDPDGVPAPAALEERRVAVYRDLVFRNVEGLLAGNFPVIRALHDDAAWHALVRAFLRDHRAQTPLFTEIAREFQRFLAQRDDVAPFLVELAHYEWVELALQIAEVDEADLRCAMHDEAALLEHAPVLSPLAWPLAYRWPVHRIGPGWQPATPPAQPTLLMARREADGEVRFSELTPLTFRLLQRLAEAPALGGREHLLALAAEAGAADADAFLAEGAALLGQLLRAGVLLGANPVAR</sequence>
<evidence type="ECO:0000313" key="3">
    <source>
        <dbReference type="EMBL" id="GHE29036.1"/>
    </source>
</evidence>
<evidence type="ECO:0000259" key="1">
    <source>
        <dbReference type="Pfam" id="PF09836"/>
    </source>
</evidence>
<protein>
    <submittedName>
        <fullName evidence="3">DUF2063 domain-containing protein</fullName>
    </submittedName>
</protein>
<dbReference type="Pfam" id="PF22106">
    <property type="entry name" value="NGO1945_C"/>
    <property type="match status" value="1"/>
</dbReference>
<dbReference type="Gene3D" id="3.90.930.50">
    <property type="match status" value="1"/>
</dbReference>
<feature type="domain" description="Putative DNA-binding" evidence="1">
    <location>
        <begin position="11"/>
        <end position="96"/>
    </location>
</feature>
<reference evidence="3" key="2">
    <citation type="submission" date="2020-09" db="EMBL/GenBank/DDBJ databases">
        <authorList>
            <person name="Sun Q."/>
            <person name="Kim S."/>
        </authorList>
    </citation>
    <scope>NUCLEOTIDE SEQUENCE</scope>
    <source>
        <strain evidence="3">KCTC 32020</strain>
    </source>
</reference>
<comment type="caution">
    <text evidence="3">The sequence shown here is derived from an EMBL/GenBank/DDBJ whole genome shotgun (WGS) entry which is preliminary data.</text>
</comment>
<dbReference type="InterPro" id="IPR018640">
    <property type="entry name" value="DUF2063"/>
</dbReference>
<dbReference type="Proteomes" id="UP000636453">
    <property type="component" value="Unassembled WGS sequence"/>
</dbReference>
<feature type="domain" description="NGO1945-like C-terminal" evidence="2">
    <location>
        <begin position="147"/>
        <end position="243"/>
    </location>
</feature>